<reference evidence="1 2" key="1">
    <citation type="submission" date="2024-03" db="EMBL/GenBank/DDBJ databases">
        <title>Ignisphaera cupida sp. nov., a hyperthermophilic hydrolytic archaeon from a hot spring of Kamchatka, and proposal of Ignisphaeraceae fam. nov.</title>
        <authorList>
            <person name="Podosokorskaya O.A."/>
            <person name="Elcheninov A.G."/>
            <person name="Maltseva A.I."/>
            <person name="Zayulina K.S."/>
            <person name="Novikov A."/>
            <person name="Merkel A.Y."/>
        </authorList>
    </citation>
    <scope>NUCLEOTIDE SEQUENCE [LARGE SCALE GENOMIC DNA]</scope>
    <source>
        <strain evidence="1 2">38H-sp</strain>
    </source>
</reference>
<keyword evidence="2" id="KW-1185">Reference proteome</keyword>
<proteinExistence type="predicted"/>
<evidence type="ECO:0000313" key="2">
    <source>
        <dbReference type="Proteomes" id="UP001466331"/>
    </source>
</evidence>
<dbReference type="Proteomes" id="UP001466331">
    <property type="component" value="Unassembled WGS sequence"/>
</dbReference>
<gene>
    <name evidence="1" type="ORF">WKV44_00245</name>
</gene>
<protein>
    <submittedName>
        <fullName evidence="1">Uncharacterized protein</fullName>
    </submittedName>
</protein>
<comment type="caution">
    <text evidence="1">The sequence shown here is derived from an EMBL/GenBank/DDBJ whole genome shotgun (WGS) entry which is preliminary data.</text>
</comment>
<dbReference type="EMBL" id="JBCHKQ010000001">
    <property type="protein sequence ID" value="MEM5946966.1"/>
    <property type="molecule type" value="Genomic_DNA"/>
</dbReference>
<evidence type="ECO:0000313" key="1">
    <source>
        <dbReference type="EMBL" id="MEM5946966.1"/>
    </source>
</evidence>
<sequence length="524" mass="60786">MISDFDPTLFEDSPAAGPDFSDLFEEETDKKEDLIKQTFTIPAEISEDAKPFFKDPQFYQKILSGEGEAASRLHKNLAAFLKAEDPQERSIYRNRIITATWEVITSISTKVKKKDFPLAKKIFLRFGILLPSLISAEQRDMFSKIIMDNRYGESIYYVDEWLFNIAAGRITPSAQDETVTARKKGADKKKNIAGELAGKLEAQKMVVTSKALELSSLEEALKEQLRIMLTHDKSDEISGAIMPFSEVQKTAYTEVLNLLRRISTSNKELAREYVDYRKIIQHLEKIETDIEEENGVDDDVVRQEVNAVRQMAKLCVGRQGNHFPLAMKQYIRTRLEDIAIREIVIKTLADIEYLDPGVFMRSYKQQMHRIVPHIILLPSYGERGICWEPFEKYNRGTSKGRIAIPMYPRDIKTAVISAVADLRWQVAKEKAQHYWMEEGLTGWYYQYFTENKMKGDVKEQFIEDYILWINKESEGTQKLSRDARAIFWRYLPFPQEVKDRLKTRGFVYAELYKKDVNRSLSDGY</sequence>
<accession>A0ABU9U918</accession>
<name>A0ABU9U918_9SPIR</name>
<dbReference type="RefSeq" id="WP_420068420.1">
    <property type="nucleotide sequence ID" value="NZ_JBCHKQ010000001.1"/>
</dbReference>
<organism evidence="1 2">
    <name type="scientific">Rarispira pelagica</name>
    <dbReference type="NCBI Taxonomy" id="3141764"/>
    <lineage>
        <taxon>Bacteria</taxon>
        <taxon>Pseudomonadati</taxon>
        <taxon>Spirochaetota</taxon>
        <taxon>Spirochaetia</taxon>
        <taxon>Winmispirales</taxon>
        <taxon>Winmispiraceae</taxon>
        <taxon>Rarispira</taxon>
    </lineage>
</organism>